<keyword evidence="7 9" id="KW-1133">Transmembrane helix</keyword>
<evidence type="ECO:0000256" key="7">
    <source>
        <dbReference type="ARBA" id="ARBA00022989"/>
    </source>
</evidence>
<dbReference type="GO" id="GO:0140359">
    <property type="term" value="F:ABC-type transporter activity"/>
    <property type="evidence" value="ECO:0007669"/>
    <property type="project" value="InterPro"/>
</dbReference>
<evidence type="ECO:0000259" key="11">
    <source>
        <dbReference type="PROSITE" id="PS50929"/>
    </source>
</evidence>
<dbReference type="InterPro" id="IPR039421">
    <property type="entry name" value="Type_1_exporter"/>
</dbReference>
<dbReference type="GO" id="GO:0016887">
    <property type="term" value="F:ATP hydrolysis activity"/>
    <property type="evidence" value="ECO:0007669"/>
    <property type="project" value="InterPro"/>
</dbReference>
<dbReference type="OrthoDB" id="9762778at2"/>
<gene>
    <name evidence="12" type="ORF">DWZ83_08110</name>
</gene>
<dbReference type="InterPro" id="IPR003439">
    <property type="entry name" value="ABC_transporter-like_ATP-bd"/>
</dbReference>
<dbReference type="SMART" id="SM00382">
    <property type="entry name" value="AAA"/>
    <property type="match status" value="1"/>
</dbReference>
<evidence type="ECO:0000259" key="10">
    <source>
        <dbReference type="PROSITE" id="PS50893"/>
    </source>
</evidence>
<evidence type="ECO:0000256" key="8">
    <source>
        <dbReference type="ARBA" id="ARBA00023136"/>
    </source>
</evidence>
<dbReference type="Pfam" id="PF00664">
    <property type="entry name" value="ABC_membrane"/>
    <property type="match status" value="1"/>
</dbReference>
<proteinExistence type="predicted"/>
<dbReference type="PANTHER" id="PTHR24221:SF654">
    <property type="entry name" value="ATP-BINDING CASSETTE SUB-FAMILY B MEMBER 6"/>
    <property type="match status" value="1"/>
</dbReference>
<dbReference type="InterPro" id="IPR003593">
    <property type="entry name" value="AAA+_ATPase"/>
</dbReference>
<keyword evidence="13" id="KW-1185">Reference proteome</keyword>
<organism evidence="12 13">
    <name type="scientific">Amedibacillus dolichus</name>
    <dbReference type="NCBI Taxonomy" id="31971"/>
    <lineage>
        <taxon>Bacteria</taxon>
        <taxon>Bacillati</taxon>
        <taxon>Bacillota</taxon>
        <taxon>Erysipelotrichia</taxon>
        <taxon>Erysipelotrichales</taxon>
        <taxon>Erysipelotrichaceae</taxon>
        <taxon>Amedibacillus</taxon>
    </lineage>
</organism>
<name>A0A415P716_9FIRM</name>
<dbReference type="Gene3D" id="1.20.1560.10">
    <property type="entry name" value="ABC transporter type 1, transmembrane domain"/>
    <property type="match status" value="1"/>
</dbReference>
<evidence type="ECO:0000256" key="3">
    <source>
        <dbReference type="ARBA" id="ARBA00022475"/>
    </source>
</evidence>
<keyword evidence="4 9" id="KW-0812">Transmembrane</keyword>
<evidence type="ECO:0000256" key="4">
    <source>
        <dbReference type="ARBA" id="ARBA00022692"/>
    </source>
</evidence>
<evidence type="ECO:0000313" key="12">
    <source>
        <dbReference type="EMBL" id="RHM08479.1"/>
    </source>
</evidence>
<feature type="transmembrane region" description="Helical" evidence="9">
    <location>
        <begin position="137"/>
        <end position="154"/>
    </location>
</feature>
<dbReference type="PROSITE" id="PS50893">
    <property type="entry name" value="ABC_TRANSPORTER_2"/>
    <property type="match status" value="1"/>
</dbReference>
<dbReference type="PROSITE" id="PS50929">
    <property type="entry name" value="ABC_TM1F"/>
    <property type="match status" value="1"/>
</dbReference>
<evidence type="ECO:0000256" key="5">
    <source>
        <dbReference type="ARBA" id="ARBA00022741"/>
    </source>
</evidence>
<dbReference type="RefSeq" id="WP_118365763.1">
    <property type="nucleotide sequence ID" value="NZ_QRPK01000048.1"/>
</dbReference>
<dbReference type="Pfam" id="PF00005">
    <property type="entry name" value="ABC_tran"/>
    <property type="match status" value="1"/>
</dbReference>
<dbReference type="CDD" id="cd18781">
    <property type="entry name" value="ABC_6TM_AarD_CydDC_like"/>
    <property type="match status" value="1"/>
</dbReference>
<evidence type="ECO:0000256" key="2">
    <source>
        <dbReference type="ARBA" id="ARBA00022448"/>
    </source>
</evidence>
<evidence type="ECO:0000256" key="9">
    <source>
        <dbReference type="SAM" id="Phobius"/>
    </source>
</evidence>
<dbReference type="SUPFAM" id="SSF90123">
    <property type="entry name" value="ABC transporter transmembrane region"/>
    <property type="match status" value="1"/>
</dbReference>
<evidence type="ECO:0000256" key="1">
    <source>
        <dbReference type="ARBA" id="ARBA00004651"/>
    </source>
</evidence>
<feature type="domain" description="ABC transporter" evidence="10">
    <location>
        <begin position="332"/>
        <end position="566"/>
    </location>
</feature>
<dbReference type="EMBL" id="QRPK01000048">
    <property type="protein sequence ID" value="RHM08479.1"/>
    <property type="molecule type" value="Genomic_DNA"/>
</dbReference>
<feature type="transmembrane region" description="Helical" evidence="9">
    <location>
        <begin position="248"/>
        <end position="266"/>
    </location>
</feature>
<feature type="transmembrane region" description="Helical" evidence="9">
    <location>
        <begin position="160"/>
        <end position="180"/>
    </location>
</feature>
<keyword evidence="2" id="KW-0813">Transport</keyword>
<dbReference type="Gene3D" id="3.40.50.300">
    <property type="entry name" value="P-loop containing nucleotide triphosphate hydrolases"/>
    <property type="match status" value="1"/>
</dbReference>
<sequence length="580" mass="65585">MINKRLLNEMPQAKTDIFKTVLMQWISLLCNIAFVFSIAFLIDQALHQTIRVSSLWLVIVISIICIAMRMLATNRSTYYIHKASSGIKDHLRNRMFDKLIEMGSAYQEHLSTSELVQLNVEGIDQLETYFGRYMPQFFYSMLAPLTLFLILVWLDWKSAVVLLICVPLIPLSIIAVQKLAKRLLSKYWTSYANLGDSFLENLQGLTTLKIYKADAYRNQKMNEEAENFRKITMRVLTMQLNSVSVMDFIAYGGAAVGSIVAISGFINGSVSLFAVLCIILLSSEFFIPLRILGSFFHIAMNGIAASDKIFKILDMPSDTQGQEVLSDDALSVTMEHVNFSYDQSRQILFDISLEIQPQEFIGIIGESGSGKSTIAKLMSGFHKDYEGSVQIQGKQRKEIKDTSFYQRAAYITHQPMILKGSVRENLLIGKANANEEEMWNALKQVRLDGFLQEQGGLDMQLLEKGNNLSGGQKQRLALARALLADRELYIFDEATSNIDVESEEAILAVLKQLVKEKKTVVLITHRLASITACDRVYVMEQGHCIEQGSHEALYQQQGKYYAMFEKQRELEEWEGGSAHA</sequence>
<comment type="caution">
    <text evidence="12">The sequence shown here is derived from an EMBL/GenBank/DDBJ whole genome shotgun (WGS) entry which is preliminary data.</text>
</comment>
<accession>A0A415P716</accession>
<dbReference type="FunFam" id="3.40.50.300:FF:000854">
    <property type="entry name" value="Multidrug ABC transporter ATP-binding protein"/>
    <property type="match status" value="1"/>
</dbReference>
<feature type="transmembrane region" description="Helical" evidence="9">
    <location>
        <begin position="54"/>
        <end position="72"/>
    </location>
</feature>
<dbReference type="SUPFAM" id="SSF52540">
    <property type="entry name" value="P-loop containing nucleoside triphosphate hydrolases"/>
    <property type="match status" value="1"/>
</dbReference>
<comment type="subcellular location">
    <subcellularLocation>
        <location evidence="1">Cell membrane</location>
        <topology evidence="1">Multi-pass membrane protein</topology>
    </subcellularLocation>
</comment>
<keyword evidence="8 9" id="KW-0472">Membrane</keyword>
<dbReference type="InterPro" id="IPR011527">
    <property type="entry name" value="ABC1_TM_dom"/>
</dbReference>
<dbReference type="AlphaFoldDB" id="A0A415P716"/>
<dbReference type="GO" id="GO:0005886">
    <property type="term" value="C:plasma membrane"/>
    <property type="evidence" value="ECO:0007669"/>
    <property type="project" value="UniProtKB-SubCell"/>
</dbReference>
<dbReference type="GO" id="GO:0005524">
    <property type="term" value="F:ATP binding"/>
    <property type="evidence" value="ECO:0007669"/>
    <property type="project" value="UniProtKB-KW"/>
</dbReference>
<reference evidence="12 13" key="1">
    <citation type="submission" date="2018-08" db="EMBL/GenBank/DDBJ databases">
        <title>A genome reference for cultivated species of the human gut microbiota.</title>
        <authorList>
            <person name="Zou Y."/>
            <person name="Xue W."/>
            <person name="Luo G."/>
        </authorList>
    </citation>
    <scope>NUCLEOTIDE SEQUENCE [LARGE SCALE GENOMIC DNA]</scope>
    <source>
        <strain evidence="12 13">AF35-6BH</strain>
    </source>
</reference>
<keyword evidence="3" id="KW-1003">Cell membrane</keyword>
<dbReference type="InterPro" id="IPR036640">
    <property type="entry name" value="ABC1_TM_sf"/>
</dbReference>
<dbReference type="PROSITE" id="PS00211">
    <property type="entry name" value="ABC_TRANSPORTER_1"/>
    <property type="match status" value="1"/>
</dbReference>
<feature type="domain" description="ABC transmembrane type-1" evidence="11">
    <location>
        <begin position="21"/>
        <end position="301"/>
    </location>
</feature>
<dbReference type="Proteomes" id="UP000284868">
    <property type="component" value="Unassembled WGS sequence"/>
</dbReference>
<feature type="transmembrane region" description="Helical" evidence="9">
    <location>
        <begin position="272"/>
        <end position="292"/>
    </location>
</feature>
<evidence type="ECO:0000313" key="13">
    <source>
        <dbReference type="Proteomes" id="UP000284868"/>
    </source>
</evidence>
<dbReference type="InterPro" id="IPR027417">
    <property type="entry name" value="P-loop_NTPase"/>
</dbReference>
<keyword evidence="5" id="KW-0547">Nucleotide-binding</keyword>
<dbReference type="PANTHER" id="PTHR24221">
    <property type="entry name" value="ATP-BINDING CASSETTE SUB-FAMILY B"/>
    <property type="match status" value="1"/>
</dbReference>
<feature type="transmembrane region" description="Helical" evidence="9">
    <location>
        <begin position="21"/>
        <end position="42"/>
    </location>
</feature>
<protein>
    <submittedName>
        <fullName evidence="12">ABC transporter ATP-binding protein/permease</fullName>
    </submittedName>
</protein>
<dbReference type="GO" id="GO:0034040">
    <property type="term" value="F:ATPase-coupled lipid transmembrane transporter activity"/>
    <property type="evidence" value="ECO:0007669"/>
    <property type="project" value="TreeGrafter"/>
</dbReference>
<dbReference type="InterPro" id="IPR017871">
    <property type="entry name" value="ABC_transporter-like_CS"/>
</dbReference>
<keyword evidence="6 12" id="KW-0067">ATP-binding</keyword>
<evidence type="ECO:0000256" key="6">
    <source>
        <dbReference type="ARBA" id="ARBA00022840"/>
    </source>
</evidence>